<reference evidence="2 3" key="1">
    <citation type="submission" date="2024-06" db="EMBL/GenBank/DDBJ databases">
        <title>Genomic Encyclopedia of Type Strains, Phase IV (KMG-IV): sequencing the most valuable type-strain genomes for metagenomic binning, comparative biology and taxonomic classification.</title>
        <authorList>
            <person name="Goeker M."/>
        </authorList>
    </citation>
    <scope>NUCLEOTIDE SEQUENCE [LARGE SCALE GENOMIC DNA]</scope>
    <source>
        <strain evidence="2 3">DSM 26128</strain>
    </source>
</reference>
<evidence type="ECO:0000313" key="3">
    <source>
        <dbReference type="Proteomes" id="UP001549099"/>
    </source>
</evidence>
<organism evidence="2 3">
    <name type="scientific">Bhargavaea ullalensis</name>
    <dbReference type="NCBI Taxonomy" id="1265685"/>
    <lineage>
        <taxon>Bacteria</taxon>
        <taxon>Bacillati</taxon>
        <taxon>Bacillota</taxon>
        <taxon>Bacilli</taxon>
        <taxon>Bacillales</taxon>
        <taxon>Caryophanaceae</taxon>
        <taxon>Bhargavaea</taxon>
    </lineage>
</organism>
<dbReference type="Proteomes" id="UP001549099">
    <property type="component" value="Unassembled WGS sequence"/>
</dbReference>
<sequence length="149" mass="16464">MAGSKFGKMVAIGALAGAVISMFDRNTRNSMMSSAKKLGADVRYYAKNPDILQWKVRDQVDKYKALADQFSSDKQYLTDKAAELKELTPTVKGLVEDTKEAFTDSKDMIMQAKDEYKDIASKPLEGTDKTFVPEKAYEDGSVDGEAAKN</sequence>
<evidence type="ECO:0000256" key="1">
    <source>
        <dbReference type="SAM" id="MobiDB-lite"/>
    </source>
</evidence>
<keyword evidence="3" id="KW-1185">Reference proteome</keyword>
<accession>A0ABV2GDA0</accession>
<evidence type="ECO:0000313" key="2">
    <source>
        <dbReference type="EMBL" id="MET3576280.1"/>
    </source>
</evidence>
<protein>
    <recommendedName>
        <fullName evidence="4">Gas vesicle protein</fullName>
    </recommendedName>
</protein>
<evidence type="ECO:0008006" key="4">
    <source>
        <dbReference type="Google" id="ProtNLM"/>
    </source>
</evidence>
<comment type="caution">
    <text evidence="2">The sequence shown here is derived from an EMBL/GenBank/DDBJ whole genome shotgun (WGS) entry which is preliminary data.</text>
</comment>
<dbReference type="RefSeq" id="WP_354198193.1">
    <property type="nucleotide sequence ID" value="NZ_JBEPLW010000019.1"/>
</dbReference>
<name>A0ABV2GDA0_9BACL</name>
<dbReference type="EMBL" id="JBEPLW010000019">
    <property type="protein sequence ID" value="MET3576280.1"/>
    <property type="molecule type" value="Genomic_DNA"/>
</dbReference>
<gene>
    <name evidence="2" type="ORF">ABID49_002196</name>
</gene>
<proteinExistence type="predicted"/>
<feature type="region of interest" description="Disordered" evidence="1">
    <location>
        <begin position="123"/>
        <end position="149"/>
    </location>
</feature>
<feature type="compositionally biased region" description="Basic and acidic residues" evidence="1">
    <location>
        <begin position="123"/>
        <end position="138"/>
    </location>
</feature>